<feature type="region of interest" description="Disordered" evidence="1">
    <location>
        <begin position="1"/>
        <end position="47"/>
    </location>
</feature>
<comment type="caution">
    <text evidence="2">The sequence shown here is derived from an EMBL/GenBank/DDBJ whole genome shotgun (WGS) entry which is preliminary data.</text>
</comment>
<organism evidence="2 3">
    <name type="scientific">Selenomonas sputigena (strain ATCC 35185 / DSM 20758 / CCUG 44933 / VPI D19B-28)</name>
    <dbReference type="NCBI Taxonomy" id="546271"/>
    <lineage>
        <taxon>Bacteria</taxon>
        <taxon>Bacillati</taxon>
        <taxon>Bacillota</taxon>
        <taxon>Negativicutes</taxon>
        <taxon>Selenomonadales</taxon>
        <taxon>Selenomonadaceae</taxon>
        <taxon>Selenomonas</taxon>
    </lineage>
</organism>
<protein>
    <submittedName>
        <fullName evidence="2">Uncharacterized protein</fullName>
    </submittedName>
</protein>
<name>C9LVS9_SELS3</name>
<proteinExistence type="predicted"/>
<evidence type="ECO:0000313" key="3">
    <source>
        <dbReference type="Proteomes" id="UP000003505"/>
    </source>
</evidence>
<dbReference type="EMBL" id="ACKP02000030">
    <property type="protein sequence ID" value="EEX77051.1"/>
    <property type="molecule type" value="Genomic_DNA"/>
</dbReference>
<evidence type="ECO:0000256" key="1">
    <source>
        <dbReference type="SAM" id="MobiDB-lite"/>
    </source>
</evidence>
<evidence type="ECO:0000313" key="2">
    <source>
        <dbReference type="EMBL" id="EEX77051.1"/>
    </source>
</evidence>
<sequence>MADDWREKLAKGFGRDVPEEKEEKKDWGAAYEKAESRRPRRGGERSG</sequence>
<feature type="non-terminal residue" evidence="2">
    <location>
        <position position="47"/>
    </location>
</feature>
<dbReference type="AlphaFoldDB" id="C9LVS9"/>
<gene>
    <name evidence="2" type="ORF">SELSPUOL_01573</name>
</gene>
<reference evidence="2 3" key="1">
    <citation type="submission" date="2009-09" db="EMBL/GenBank/DDBJ databases">
        <authorList>
            <person name="Weinstock G."/>
            <person name="Sodergren E."/>
            <person name="Clifton S."/>
            <person name="Fulton L."/>
            <person name="Fulton B."/>
            <person name="Courtney L."/>
            <person name="Fronick C."/>
            <person name="Harrison M."/>
            <person name="Strong C."/>
            <person name="Farmer C."/>
            <person name="Delahaunty K."/>
            <person name="Markovic C."/>
            <person name="Hall O."/>
            <person name="Minx P."/>
            <person name="Tomlinson C."/>
            <person name="Mitreva M."/>
            <person name="Nelson J."/>
            <person name="Hou S."/>
            <person name="Wollam A."/>
            <person name="Pepin K.H."/>
            <person name="Johnson M."/>
            <person name="Bhonagiri V."/>
            <person name="Nash W.E."/>
            <person name="Warren W."/>
            <person name="Chinwalla A."/>
            <person name="Mardis E.R."/>
            <person name="Wilson R.K."/>
        </authorList>
    </citation>
    <scope>NUCLEOTIDE SEQUENCE [LARGE SCALE GENOMIC DNA]</scope>
    <source>
        <strain evidence="3">ATCC 35185 / DSM 20758 / VPI D19B-28</strain>
    </source>
</reference>
<dbReference type="Proteomes" id="UP000003505">
    <property type="component" value="Unassembled WGS sequence"/>
</dbReference>
<accession>C9LVS9</accession>